<comment type="similarity">
    <text evidence="1">Belongs to the protein kinase superfamily. TKL Ser/Thr protein kinase family.</text>
</comment>
<dbReference type="InterPro" id="IPR000719">
    <property type="entry name" value="Prot_kinase_dom"/>
</dbReference>
<accession>A0A8H3WYP1</accession>
<evidence type="ECO:0000256" key="4">
    <source>
        <dbReference type="ARBA" id="ARBA00022741"/>
    </source>
</evidence>
<dbReference type="Gene3D" id="1.10.510.10">
    <property type="entry name" value="Transferase(Phosphotransferase) domain 1"/>
    <property type="match status" value="1"/>
</dbReference>
<evidence type="ECO:0000256" key="6">
    <source>
        <dbReference type="ARBA" id="ARBA00022840"/>
    </source>
</evidence>
<dbReference type="PROSITE" id="PS50011">
    <property type="entry name" value="PROTEIN_KINASE_DOM"/>
    <property type="match status" value="1"/>
</dbReference>
<protein>
    <submittedName>
        <fullName evidence="8">Kinase-like protein</fullName>
    </submittedName>
</protein>
<name>A0A8H3WYP1_GIGMA</name>
<dbReference type="PANTHER" id="PTHR46485">
    <property type="entry name" value="LIM DOMAIN KINASE 1"/>
    <property type="match status" value="1"/>
</dbReference>
<keyword evidence="2" id="KW-0723">Serine/threonine-protein kinase</keyword>
<dbReference type="GO" id="GO:0005524">
    <property type="term" value="F:ATP binding"/>
    <property type="evidence" value="ECO:0007669"/>
    <property type="project" value="UniProtKB-KW"/>
</dbReference>
<dbReference type="Proteomes" id="UP000439903">
    <property type="component" value="Unassembled WGS sequence"/>
</dbReference>
<evidence type="ECO:0000313" key="8">
    <source>
        <dbReference type="EMBL" id="KAF0368619.1"/>
    </source>
</evidence>
<dbReference type="InterPro" id="IPR001245">
    <property type="entry name" value="Ser-Thr/Tyr_kinase_cat_dom"/>
</dbReference>
<keyword evidence="3" id="KW-0808">Transferase</keyword>
<dbReference type="InterPro" id="IPR050940">
    <property type="entry name" value="Actin_reg-Ser/Thr_kinase"/>
</dbReference>
<evidence type="ECO:0000256" key="2">
    <source>
        <dbReference type="ARBA" id="ARBA00022527"/>
    </source>
</evidence>
<keyword evidence="9" id="KW-1185">Reference proteome</keyword>
<evidence type="ECO:0000256" key="1">
    <source>
        <dbReference type="ARBA" id="ARBA00005843"/>
    </source>
</evidence>
<sequence length="150" mass="17770">MTKFNNFFDENYIRNLQLDTIEPNITVLSSNNYKLVSKTCNKIVVLNKITFSNKYAIKDFINDLRQYRKVEVHENILKFIGIIKQSTPGIIFIHEYANEGTLRQYLDQNFCKLNWNDRLNLAKQLVSAIKCLHESDIVYLNLVFFFKKVH</sequence>
<dbReference type="EMBL" id="WTPW01002728">
    <property type="protein sequence ID" value="KAF0368619.1"/>
    <property type="molecule type" value="Genomic_DNA"/>
</dbReference>
<dbReference type="OrthoDB" id="10261027at2759"/>
<organism evidence="8 9">
    <name type="scientific">Gigaspora margarita</name>
    <dbReference type="NCBI Taxonomy" id="4874"/>
    <lineage>
        <taxon>Eukaryota</taxon>
        <taxon>Fungi</taxon>
        <taxon>Fungi incertae sedis</taxon>
        <taxon>Mucoromycota</taxon>
        <taxon>Glomeromycotina</taxon>
        <taxon>Glomeromycetes</taxon>
        <taxon>Diversisporales</taxon>
        <taxon>Gigasporaceae</taxon>
        <taxon>Gigaspora</taxon>
    </lineage>
</organism>
<evidence type="ECO:0000313" key="9">
    <source>
        <dbReference type="Proteomes" id="UP000439903"/>
    </source>
</evidence>
<keyword evidence="5 8" id="KW-0418">Kinase</keyword>
<keyword evidence="6" id="KW-0067">ATP-binding</keyword>
<dbReference type="PANTHER" id="PTHR46485:SF5">
    <property type="entry name" value="CENTER DIVIDER, ISOFORM A"/>
    <property type="match status" value="1"/>
</dbReference>
<dbReference type="SUPFAM" id="SSF56112">
    <property type="entry name" value="Protein kinase-like (PK-like)"/>
    <property type="match status" value="1"/>
</dbReference>
<keyword evidence="4" id="KW-0547">Nucleotide-binding</keyword>
<dbReference type="InterPro" id="IPR011009">
    <property type="entry name" value="Kinase-like_dom_sf"/>
</dbReference>
<gene>
    <name evidence="8" type="ORF">F8M41_013447</name>
</gene>
<evidence type="ECO:0000259" key="7">
    <source>
        <dbReference type="PROSITE" id="PS50011"/>
    </source>
</evidence>
<reference evidence="8 9" key="1">
    <citation type="journal article" date="2019" name="Environ. Microbiol.">
        <title>At the nexus of three kingdoms: the genome of the mycorrhizal fungus Gigaspora margarita provides insights into plant, endobacterial and fungal interactions.</title>
        <authorList>
            <person name="Venice F."/>
            <person name="Ghignone S."/>
            <person name="Salvioli di Fossalunga A."/>
            <person name="Amselem J."/>
            <person name="Novero M."/>
            <person name="Xianan X."/>
            <person name="Sedzielewska Toro K."/>
            <person name="Morin E."/>
            <person name="Lipzen A."/>
            <person name="Grigoriev I.V."/>
            <person name="Henrissat B."/>
            <person name="Martin F.M."/>
            <person name="Bonfante P."/>
        </authorList>
    </citation>
    <scope>NUCLEOTIDE SEQUENCE [LARGE SCALE GENOMIC DNA]</scope>
    <source>
        <strain evidence="8 9">BEG34</strain>
    </source>
</reference>
<dbReference type="GO" id="GO:0004674">
    <property type="term" value="F:protein serine/threonine kinase activity"/>
    <property type="evidence" value="ECO:0007669"/>
    <property type="project" value="UniProtKB-KW"/>
</dbReference>
<dbReference type="Pfam" id="PF07714">
    <property type="entry name" value="PK_Tyr_Ser-Thr"/>
    <property type="match status" value="1"/>
</dbReference>
<dbReference type="AlphaFoldDB" id="A0A8H3WYP1"/>
<feature type="domain" description="Protein kinase" evidence="7">
    <location>
        <begin position="22"/>
        <end position="150"/>
    </location>
</feature>
<evidence type="ECO:0000256" key="3">
    <source>
        <dbReference type="ARBA" id="ARBA00022679"/>
    </source>
</evidence>
<evidence type="ECO:0000256" key="5">
    <source>
        <dbReference type="ARBA" id="ARBA00022777"/>
    </source>
</evidence>
<proteinExistence type="inferred from homology"/>
<comment type="caution">
    <text evidence="8">The sequence shown here is derived from an EMBL/GenBank/DDBJ whole genome shotgun (WGS) entry which is preliminary data.</text>
</comment>